<comment type="caution">
    <text evidence="4">The sequence shown here is derived from an EMBL/GenBank/DDBJ whole genome shotgun (WGS) entry which is preliminary data.</text>
</comment>
<evidence type="ECO:0000256" key="1">
    <source>
        <dbReference type="SAM" id="MobiDB-lite"/>
    </source>
</evidence>
<dbReference type="InterPro" id="IPR008906">
    <property type="entry name" value="HATC_C_dom"/>
</dbReference>
<dbReference type="InterPro" id="IPR012337">
    <property type="entry name" value="RNaseH-like_sf"/>
</dbReference>
<dbReference type="InterPro" id="IPR007021">
    <property type="entry name" value="DUF659"/>
</dbReference>
<protein>
    <recommendedName>
        <fullName evidence="6">DUF659 domain-containing protein</fullName>
    </recommendedName>
</protein>
<keyword evidence="5" id="KW-1185">Reference proteome</keyword>
<dbReference type="PANTHER" id="PTHR32166:SF121">
    <property type="entry name" value="DUF659 DOMAIN-CONTAINING PROTEIN"/>
    <property type="match status" value="1"/>
</dbReference>
<proteinExistence type="predicted"/>
<evidence type="ECO:0000313" key="5">
    <source>
        <dbReference type="Proteomes" id="UP000634136"/>
    </source>
</evidence>
<dbReference type="SUPFAM" id="SSF53098">
    <property type="entry name" value="Ribonuclease H-like"/>
    <property type="match status" value="1"/>
</dbReference>
<feature type="region of interest" description="Disordered" evidence="1">
    <location>
        <begin position="1"/>
        <end position="20"/>
    </location>
</feature>
<accession>A0A834WT35</accession>
<reference evidence="4" key="1">
    <citation type="submission" date="2020-09" db="EMBL/GenBank/DDBJ databases">
        <title>Genome-Enabled Discovery of Anthraquinone Biosynthesis in Senna tora.</title>
        <authorList>
            <person name="Kang S.-H."/>
            <person name="Pandey R.P."/>
            <person name="Lee C.-M."/>
            <person name="Sim J.-S."/>
            <person name="Jeong J.-T."/>
            <person name="Choi B.-S."/>
            <person name="Jung M."/>
            <person name="Ginzburg D."/>
            <person name="Zhao K."/>
            <person name="Won S.Y."/>
            <person name="Oh T.-J."/>
            <person name="Yu Y."/>
            <person name="Kim N.-H."/>
            <person name="Lee O.R."/>
            <person name="Lee T.-H."/>
            <person name="Bashyal P."/>
            <person name="Kim T.-S."/>
            <person name="Lee W.-H."/>
            <person name="Kawkins C."/>
            <person name="Kim C.-K."/>
            <person name="Kim J.S."/>
            <person name="Ahn B.O."/>
            <person name="Rhee S.Y."/>
            <person name="Sohng J.K."/>
        </authorList>
    </citation>
    <scope>NUCLEOTIDE SEQUENCE</scope>
    <source>
        <tissue evidence="4">Leaf</tissue>
    </source>
</reference>
<evidence type="ECO:0000313" key="4">
    <source>
        <dbReference type="EMBL" id="KAF7831909.1"/>
    </source>
</evidence>
<dbReference type="Pfam" id="PF05699">
    <property type="entry name" value="Dimer_Tnp_hAT"/>
    <property type="match status" value="1"/>
</dbReference>
<dbReference type="Pfam" id="PF04937">
    <property type="entry name" value="DUF659"/>
    <property type="match status" value="1"/>
</dbReference>
<sequence>MATSKQQSTVSTPSTQSVQSRADPAGEYCIEMTDPNGKRVWKCMYYGKQFKGVEIHRIKQHLARRKGDAIVFYYQPMIDAIASIGSGYEGPSHHALRTNVLHDMKKEVTLLVEACRSSWSESSCTIMTDGWQDRKNRKLIIFLVCCPRGDIGKMGIVSSLAKCESMITKFVYNHAYLLASLRKRDGWTEIIRPGPTRFATTFIALKSIHEHKHDLQALVTSKTFTESIYSRDQKAKEVIAIVLDNKFWSDCGIAVQIVAPLMLMLRIVDVDNRPSLGYVYDGMYRARRTIKNIFMNKKSLYKPYTRIVEQRWDRQLSHSVHAAAYLLNPVFCYDKANFSKKPEVMEGFLEVLGKIVTHNNTHFVEESMLYRTKEGSFNSYLAIESSSKMKPDNWWKTFGYSSPNVQKIVVRLLSQTASSSGCERNWSVFERINTKKRNRFEH</sequence>
<organism evidence="4 5">
    <name type="scientific">Senna tora</name>
    <dbReference type="NCBI Taxonomy" id="362788"/>
    <lineage>
        <taxon>Eukaryota</taxon>
        <taxon>Viridiplantae</taxon>
        <taxon>Streptophyta</taxon>
        <taxon>Embryophyta</taxon>
        <taxon>Tracheophyta</taxon>
        <taxon>Spermatophyta</taxon>
        <taxon>Magnoliopsida</taxon>
        <taxon>eudicotyledons</taxon>
        <taxon>Gunneridae</taxon>
        <taxon>Pentapetalae</taxon>
        <taxon>rosids</taxon>
        <taxon>fabids</taxon>
        <taxon>Fabales</taxon>
        <taxon>Fabaceae</taxon>
        <taxon>Caesalpinioideae</taxon>
        <taxon>Cassia clade</taxon>
        <taxon>Senna</taxon>
    </lineage>
</organism>
<evidence type="ECO:0008006" key="6">
    <source>
        <dbReference type="Google" id="ProtNLM"/>
    </source>
</evidence>
<evidence type="ECO:0000259" key="3">
    <source>
        <dbReference type="Pfam" id="PF05699"/>
    </source>
</evidence>
<gene>
    <name evidence="4" type="ORF">G2W53_014242</name>
</gene>
<evidence type="ECO:0000259" key="2">
    <source>
        <dbReference type="Pfam" id="PF04937"/>
    </source>
</evidence>
<feature type="domain" description="DUF659" evidence="2">
    <location>
        <begin position="91"/>
        <end position="150"/>
    </location>
</feature>
<dbReference type="Proteomes" id="UP000634136">
    <property type="component" value="Unassembled WGS sequence"/>
</dbReference>
<dbReference type="PANTHER" id="PTHR32166">
    <property type="entry name" value="OSJNBA0013A04.12 PROTEIN"/>
    <property type="match status" value="1"/>
</dbReference>
<dbReference type="OrthoDB" id="1427832at2759"/>
<dbReference type="EMBL" id="JAAIUW010000005">
    <property type="protein sequence ID" value="KAF7831909.1"/>
    <property type="molecule type" value="Genomic_DNA"/>
</dbReference>
<name>A0A834WT35_9FABA</name>
<dbReference type="GO" id="GO:0046983">
    <property type="term" value="F:protein dimerization activity"/>
    <property type="evidence" value="ECO:0007669"/>
    <property type="project" value="InterPro"/>
</dbReference>
<dbReference type="AlphaFoldDB" id="A0A834WT35"/>
<feature type="domain" description="HAT C-terminal dimerisation" evidence="3">
    <location>
        <begin position="387"/>
        <end position="442"/>
    </location>
</feature>